<dbReference type="GO" id="GO:0006044">
    <property type="term" value="P:N-acetylglucosamine metabolic process"/>
    <property type="evidence" value="ECO:0007669"/>
    <property type="project" value="TreeGrafter"/>
</dbReference>
<dbReference type="AlphaFoldDB" id="A0A9P6BA00"/>
<dbReference type="PANTHER" id="PTHR12224">
    <property type="entry name" value="BETA-1,4-MANNOSYL-GLYCOPROTEIN BETA-1,4-N-ACETYLGLUCOSAMINYL-TRANSFERASE"/>
    <property type="match status" value="1"/>
</dbReference>
<keyword evidence="1" id="KW-0812">Transmembrane</keyword>
<proteinExistence type="predicted"/>
<protein>
    <submittedName>
        <fullName evidence="2">Glycosyltransferase family 17 protein</fullName>
    </submittedName>
</protein>
<keyword evidence="1" id="KW-0472">Membrane</keyword>
<evidence type="ECO:0000256" key="1">
    <source>
        <dbReference type="SAM" id="Phobius"/>
    </source>
</evidence>
<dbReference type="Proteomes" id="UP000886523">
    <property type="component" value="Unassembled WGS sequence"/>
</dbReference>
<keyword evidence="3" id="KW-1185">Reference proteome</keyword>
<sequence>MPEPLLPSHARYSGRSRFGGVHWTPRTVLLNGFIAGTLFLFIHVARRERWLRDLAYLTRPIWDTTEETPKNLIRHFEVKDALPGELCAIHGWKPLSTSEREKIRIFDSFLISIELDLLEIRLRELVDVVDYFLILEATRSFSGRLRDGMVFQDARAKGRFAFADAKIRYRLVDDFLPNPPSPFVNEGKMRRHMDALLGDIGVAPGDIVLMSDVDEIPSAHTVHLLKQCNDWPSPLHLNMRNYRYSFEFPLADAGYWRPKAVKWELGVTYDHTKSSENVLADAGWHCSWCFRYVKDIQFKMTVRVIYQA</sequence>
<organism evidence="2 3">
    <name type="scientific">Hydnum rufescens UP504</name>
    <dbReference type="NCBI Taxonomy" id="1448309"/>
    <lineage>
        <taxon>Eukaryota</taxon>
        <taxon>Fungi</taxon>
        <taxon>Dikarya</taxon>
        <taxon>Basidiomycota</taxon>
        <taxon>Agaricomycotina</taxon>
        <taxon>Agaricomycetes</taxon>
        <taxon>Cantharellales</taxon>
        <taxon>Hydnaceae</taxon>
        <taxon>Hydnum</taxon>
    </lineage>
</organism>
<keyword evidence="1" id="KW-1133">Transmembrane helix</keyword>
<dbReference type="OrthoDB" id="6474464at2759"/>
<dbReference type="GO" id="GO:0003830">
    <property type="term" value="F:beta-1,4-mannosylglycoprotein 4-beta-N-acetylglucosaminyltransferase activity"/>
    <property type="evidence" value="ECO:0007669"/>
    <property type="project" value="InterPro"/>
</dbReference>
<gene>
    <name evidence="2" type="ORF">BS47DRAFT_1286825</name>
</gene>
<reference evidence="2" key="1">
    <citation type="journal article" date="2020" name="Nat. Commun.">
        <title>Large-scale genome sequencing of mycorrhizal fungi provides insights into the early evolution of symbiotic traits.</title>
        <authorList>
            <person name="Miyauchi S."/>
            <person name="Kiss E."/>
            <person name="Kuo A."/>
            <person name="Drula E."/>
            <person name="Kohler A."/>
            <person name="Sanchez-Garcia M."/>
            <person name="Morin E."/>
            <person name="Andreopoulos B."/>
            <person name="Barry K.W."/>
            <person name="Bonito G."/>
            <person name="Buee M."/>
            <person name="Carver A."/>
            <person name="Chen C."/>
            <person name="Cichocki N."/>
            <person name="Clum A."/>
            <person name="Culley D."/>
            <person name="Crous P.W."/>
            <person name="Fauchery L."/>
            <person name="Girlanda M."/>
            <person name="Hayes R.D."/>
            <person name="Keri Z."/>
            <person name="LaButti K."/>
            <person name="Lipzen A."/>
            <person name="Lombard V."/>
            <person name="Magnuson J."/>
            <person name="Maillard F."/>
            <person name="Murat C."/>
            <person name="Nolan M."/>
            <person name="Ohm R.A."/>
            <person name="Pangilinan J."/>
            <person name="Pereira M.F."/>
            <person name="Perotto S."/>
            <person name="Peter M."/>
            <person name="Pfister S."/>
            <person name="Riley R."/>
            <person name="Sitrit Y."/>
            <person name="Stielow J.B."/>
            <person name="Szollosi G."/>
            <person name="Zifcakova L."/>
            <person name="Stursova M."/>
            <person name="Spatafora J.W."/>
            <person name="Tedersoo L."/>
            <person name="Vaario L.M."/>
            <person name="Yamada A."/>
            <person name="Yan M."/>
            <person name="Wang P."/>
            <person name="Xu J."/>
            <person name="Bruns T."/>
            <person name="Baldrian P."/>
            <person name="Vilgalys R."/>
            <person name="Dunand C."/>
            <person name="Henrissat B."/>
            <person name="Grigoriev I.V."/>
            <person name="Hibbett D."/>
            <person name="Nagy L.G."/>
            <person name="Martin F.M."/>
        </authorList>
    </citation>
    <scope>NUCLEOTIDE SEQUENCE</scope>
    <source>
        <strain evidence="2">UP504</strain>
    </source>
</reference>
<name>A0A9P6BA00_9AGAM</name>
<comment type="caution">
    <text evidence="2">The sequence shown here is derived from an EMBL/GenBank/DDBJ whole genome shotgun (WGS) entry which is preliminary data.</text>
</comment>
<evidence type="ECO:0000313" key="2">
    <source>
        <dbReference type="EMBL" id="KAF9520504.1"/>
    </source>
</evidence>
<dbReference type="EMBL" id="MU128911">
    <property type="protein sequence ID" value="KAF9520504.1"/>
    <property type="molecule type" value="Genomic_DNA"/>
</dbReference>
<dbReference type="GO" id="GO:0016020">
    <property type="term" value="C:membrane"/>
    <property type="evidence" value="ECO:0007669"/>
    <property type="project" value="InterPro"/>
</dbReference>
<evidence type="ECO:0000313" key="3">
    <source>
        <dbReference type="Proteomes" id="UP000886523"/>
    </source>
</evidence>
<dbReference type="PANTHER" id="PTHR12224:SF0">
    <property type="entry name" value="BETA-1,4-MANNOSYL-GLYCOPROTEIN 4-BETA-N-ACETYLGLUCOSAMINYLTRANSFERASE"/>
    <property type="match status" value="1"/>
</dbReference>
<feature type="transmembrane region" description="Helical" evidence="1">
    <location>
        <begin position="28"/>
        <end position="45"/>
    </location>
</feature>
<dbReference type="InterPro" id="IPR006813">
    <property type="entry name" value="Glyco_trans_17"/>
</dbReference>
<accession>A0A9P6BA00</accession>
<dbReference type="Pfam" id="PF04724">
    <property type="entry name" value="Glyco_transf_17"/>
    <property type="match status" value="1"/>
</dbReference>